<evidence type="ECO:0000256" key="4">
    <source>
        <dbReference type="ARBA" id="ARBA00035376"/>
    </source>
</evidence>
<dbReference type="GO" id="GO:0003735">
    <property type="term" value="F:structural constituent of ribosome"/>
    <property type="evidence" value="ECO:0007669"/>
    <property type="project" value="InterPro"/>
</dbReference>
<evidence type="ECO:0000256" key="3">
    <source>
        <dbReference type="ARBA" id="ARBA00023274"/>
    </source>
</evidence>
<dbReference type="InterPro" id="IPR008991">
    <property type="entry name" value="Translation_prot_SH3-like_sf"/>
</dbReference>
<dbReference type="InterPro" id="IPR038657">
    <property type="entry name" value="Ribosomal_bL19_sf"/>
</dbReference>
<dbReference type="PANTHER" id="PTHR15680">
    <property type="entry name" value="RIBOSOMAL PROTEIN L19"/>
    <property type="match status" value="1"/>
</dbReference>
<dbReference type="Gene3D" id="2.30.30.790">
    <property type="match status" value="1"/>
</dbReference>
<accession>C5LSQ5</accession>
<proteinExistence type="inferred from homology"/>
<evidence type="ECO:0000313" key="6">
    <source>
        <dbReference type="Proteomes" id="UP000007800"/>
    </source>
</evidence>
<keyword evidence="6" id="KW-1185">Reference proteome</keyword>
<protein>
    <recommendedName>
        <fullName evidence="4">50S ribosomal protein L19, chloroplastic</fullName>
    </recommendedName>
</protein>
<dbReference type="GeneID" id="9050038"/>
<dbReference type="InterPro" id="IPR001857">
    <property type="entry name" value="Ribosomal_bL19"/>
</dbReference>
<dbReference type="InParanoid" id="C5LSQ5"/>
<dbReference type="Proteomes" id="UP000007800">
    <property type="component" value="Unassembled WGS sequence"/>
</dbReference>
<sequence length="227" mass="26609">MHAYEALYMTGAAWYCKTLMEHLKLKEINEMKKKRTFTMPRMNLGDLVEVRYEISRSKKTFGTFQGYVIRTANKLLDSTFTLKNSYDGITVEQTVGEFIGSADGNEYISLALLPMVVGVMSLEPRLGRELALLRRRYNMMRLEAGLPPYVWAGPYQIHQRMSREGKAEQNRRQLLYAYDERRKRALKKKLQRMKVKWGIYKIDKEPRVPAVDRLMAYHPLTPHNLPK</sequence>
<organism evidence="6">
    <name type="scientific">Perkinsus marinus (strain ATCC 50983 / TXsc)</name>
    <dbReference type="NCBI Taxonomy" id="423536"/>
    <lineage>
        <taxon>Eukaryota</taxon>
        <taxon>Sar</taxon>
        <taxon>Alveolata</taxon>
        <taxon>Perkinsozoa</taxon>
        <taxon>Perkinsea</taxon>
        <taxon>Perkinsida</taxon>
        <taxon>Perkinsidae</taxon>
        <taxon>Perkinsus</taxon>
    </lineage>
</organism>
<dbReference type="PANTHER" id="PTHR15680:SF9">
    <property type="entry name" value="LARGE RIBOSOMAL SUBUNIT PROTEIN BL19M"/>
    <property type="match status" value="1"/>
</dbReference>
<gene>
    <name evidence="5" type="ORF">Pmar_PMAR017154</name>
</gene>
<dbReference type="GO" id="GO:0006412">
    <property type="term" value="P:translation"/>
    <property type="evidence" value="ECO:0007669"/>
    <property type="project" value="InterPro"/>
</dbReference>
<reference evidence="5 6" key="1">
    <citation type="submission" date="2008-07" db="EMBL/GenBank/DDBJ databases">
        <authorList>
            <person name="El-Sayed N."/>
            <person name="Caler E."/>
            <person name="Inman J."/>
            <person name="Amedeo P."/>
            <person name="Hass B."/>
            <person name="Wortman J."/>
        </authorList>
    </citation>
    <scope>NUCLEOTIDE SEQUENCE [LARGE SCALE GENOMIC DNA]</scope>
    <source>
        <strain evidence="6">ATCC 50983 / TXsc</strain>
    </source>
</reference>
<comment type="similarity">
    <text evidence="1">Belongs to the bacterial ribosomal protein bL19 family.</text>
</comment>
<keyword evidence="3" id="KW-0687">Ribonucleoprotein</keyword>
<dbReference type="AlphaFoldDB" id="C5LSQ5"/>
<dbReference type="Pfam" id="PF01245">
    <property type="entry name" value="Ribosomal_L19"/>
    <property type="match status" value="1"/>
</dbReference>
<name>C5LSQ5_PERM5</name>
<keyword evidence="2" id="KW-0689">Ribosomal protein</keyword>
<dbReference type="GO" id="GO:0005762">
    <property type="term" value="C:mitochondrial large ribosomal subunit"/>
    <property type="evidence" value="ECO:0007669"/>
    <property type="project" value="TreeGrafter"/>
</dbReference>
<dbReference type="OrthoDB" id="432645at2759"/>
<dbReference type="RefSeq" id="XP_002767578.1">
    <property type="nucleotide sequence ID" value="XM_002767532.1"/>
</dbReference>
<evidence type="ECO:0000313" key="5">
    <source>
        <dbReference type="EMBL" id="EER00296.1"/>
    </source>
</evidence>
<dbReference type="SUPFAM" id="SSF50104">
    <property type="entry name" value="Translation proteins SH3-like domain"/>
    <property type="match status" value="1"/>
</dbReference>
<evidence type="ECO:0000256" key="2">
    <source>
        <dbReference type="ARBA" id="ARBA00022980"/>
    </source>
</evidence>
<dbReference type="EMBL" id="GG685191">
    <property type="protein sequence ID" value="EER00296.1"/>
    <property type="molecule type" value="Genomic_DNA"/>
</dbReference>
<evidence type="ECO:0000256" key="1">
    <source>
        <dbReference type="ARBA" id="ARBA00005781"/>
    </source>
</evidence>